<dbReference type="InterPro" id="IPR058922">
    <property type="entry name" value="WHD_DRP"/>
</dbReference>
<dbReference type="GO" id="GO:0005737">
    <property type="term" value="C:cytoplasm"/>
    <property type="evidence" value="ECO:0007669"/>
    <property type="project" value="UniProtKB-SubCell"/>
</dbReference>
<dbReference type="Pfam" id="PF00931">
    <property type="entry name" value="NB-ARC"/>
    <property type="match status" value="1"/>
</dbReference>
<keyword evidence="5" id="KW-0433">Leucine-rich repeat</keyword>
<organism evidence="13 14">
    <name type="scientific">Olea europaea subsp. europaea</name>
    <dbReference type="NCBI Taxonomy" id="158383"/>
    <lineage>
        <taxon>Eukaryota</taxon>
        <taxon>Viridiplantae</taxon>
        <taxon>Streptophyta</taxon>
        <taxon>Embryophyta</taxon>
        <taxon>Tracheophyta</taxon>
        <taxon>Spermatophyta</taxon>
        <taxon>Magnoliopsida</taxon>
        <taxon>eudicotyledons</taxon>
        <taxon>Gunneridae</taxon>
        <taxon>Pentapetalae</taxon>
        <taxon>asterids</taxon>
        <taxon>lamiids</taxon>
        <taxon>Lamiales</taxon>
        <taxon>Oleaceae</taxon>
        <taxon>Oleeae</taxon>
        <taxon>Olea</taxon>
    </lineage>
</organism>
<evidence type="ECO:0000259" key="12">
    <source>
        <dbReference type="Pfam" id="PF23559"/>
    </source>
</evidence>
<gene>
    <name evidence="13" type="ORF">OLEA9_A086574</name>
</gene>
<keyword evidence="8" id="KW-0547">Nucleotide-binding</keyword>
<dbReference type="GO" id="GO:0051607">
    <property type="term" value="P:defense response to virus"/>
    <property type="evidence" value="ECO:0007669"/>
    <property type="project" value="UniProtKB-ARBA"/>
</dbReference>
<keyword evidence="14" id="KW-1185">Reference proteome</keyword>
<evidence type="ECO:0000256" key="6">
    <source>
        <dbReference type="ARBA" id="ARBA00022667"/>
    </source>
</evidence>
<dbReference type="InterPro" id="IPR002182">
    <property type="entry name" value="NB-ARC"/>
</dbReference>
<evidence type="ECO:0000256" key="4">
    <source>
        <dbReference type="ARBA" id="ARBA00022490"/>
    </source>
</evidence>
<dbReference type="GO" id="GO:0005524">
    <property type="term" value="F:ATP binding"/>
    <property type="evidence" value="ECO:0007669"/>
    <property type="project" value="UniProtKB-KW"/>
</dbReference>
<dbReference type="FunFam" id="1.10.10.10:FF:000322">
    <property type="entry name" value="Probable disease resistance protein At1g63360"/>
    <property type="match status" value="1"/>
</dbReference>
<evidence type="ECO:0000313" key="14">
    <source>
        <dbReference type="Proteomes" id="UP000594638"/>
    </source>
</evidence>
<evidence type="ECO:0000256" key="1">
    <source>
        <dbReference type="ARBA" id="ARBA00002074"/>
    </source>
</evidence>
<dbReference type="Pfam" id="PF23559">
    <property type="entry name" value="WHD_DRP"/>
    <property type="match status" value="1"/>
</dbReference>
<keyword evidence="9" id="KW-0611">Plant defense</keyword>
<dbReference type="InterPro" id="IPR042197">
    <property type="entry name" value="Apaf_helical"/>
</dbReference>
<keyword evidence="10" id="KW-0067">ATP-binding</keyword>
<evidence type="ECO:0000256" key="5">
    <source>
        <dbReference type="ARBA" id="ARBA00022614"/>
    </source>
</evidence>
<dbReference type="SUPFAM" id="SSF52058">
    <property type="entry name" value="L domain-like"/>
    <property type="match status" value="1"/>
</dbReference>
<dbReference type="Gene3D" id="1.10.10.10">
    <property type="entry name" value="Winged helix-like DNA-binding domain superfamily/Winged helix DNA-binding domain"/>
    <property type="match status" value="1"/>
</dbReference>
<dbReference type="Gene3D" id="1.10.8.430">
    <property type="entry name" value="Helical domain of apoptotic protease-activating factors"/>
    <property type="match status" value="1"/>
</dbReference>
<protein>
    <submittedName>
        <fullName evidence="13">Late blight resistance homolog R1A-3</fullName>
    </submittedName>
</protein>
<dbReference type="PANTHER" id="PTHR23155:SF1152">
    <property type="entry name" value="AAA+ ATPASE DOMAIN-CONTAINING PROTEIN"/>
    <property type="match status" value="1"/>
</dbReference>
<comment type="function">
    <text evidence="1">Confers resistance to late blight (Phytophthora infestans) races carrying the avirulence gene Avr1. Resistance proteins guard the plant against pathogens that contain an appropriate avirulence protein via an indirect interaction with this avirulence protein. That triggers a defense system including the hypersensitive response, which restricts the pathogen growth.</text>
</comment>
<dbReference type="InterPro" id="IPR036388">
    <property type="entry name" value="WH-like_DNA-bd_sf"/>
</dbReference>
<evidence type="ECO:0000256" key="9">
    <source>
        <dbReference type="ARBA" id="ARBA00022821"/>
    </source>
</evidence>
<feature type="domain" description="NB-ARC" evidence="11">
    <location>
        <begin position="366"/>
        <end position="540"/>
    </location>
</feature>
<accession>A0A8S0TPL3</accession>
<name>A0A8S0TPL3_OLEEU</name>
<dbReference type="EMBL" id="CACTIH010007288">
    <property type="protein sequence ID" value="CAA3007970.1"/>
    <property type="molecule type" value="Genomic_DNA"/>
</dbReference>
<feature type="domain" description="Disease resistance protein winged helix" evidence="12">
    <location>
        <begin position="623"/>
        <end position="692"/>
    </location>
</feature>
<dbReference type="FunFam" id="3.40.50.300:FF:001091">
    <property type="entry name" value="Probable disease resistance protein At1g61300"/>
    <property type="match status" value="1"/>
</dbReference>
<dbReference type="InterPro" id="IPR044974">
    <property type="entry name" value="Disease_R_plants"/>
</dbReference>
<dbReference type="PANTHER" id="PTHR23155">
    <property type="entry name" value="DISEASE RESISTANCE PROTEIN RP"/>
    <property type="match status" value="1"/>
</dbReference>
<evidence type="ECO:0000256" key="7">
    <source>
        <dbReference type="ARBA" id="ARBA00022737"/>
    </source>
</evidence>
<evidence type="ECO:0000256" key="8">
    <source>
        <dbReference type="ARBA" id="ARBA00022741"/>
    </source>
</evidence>
<dbReference type="Gramene" id="OE9A086574T1">
    <property type="protein sequence ID" value="OE9A086574C1"/>
    <property type="gene ID" value="OE9A086574"/>
</dbReference>
<dbReference type="PRINTS" id="PR00364">
    <property type="entry name" value="DISEASERSIST"/>
</dbReference>
<evidence type="ECO:0000256" key="2">
    <source>
        <dbReference type="ARBA" id="ARBA00004496"/>
    </source>
</evidence>
<comment type="caution">
    <text evidence="13">The sequence shown here is derived from an EMBL/GenBank/DDBJ whole genome shotgun (WGS) entry which is preliminary data.</text>
</comment>
<dbReference type="InterPro" id="IPR032675">
    <property type="entry name" value="LRR_dom_sf"/>
</dbReference>
<dbReference type="SUPFAM" id="SSF52540">
    <property type="entry name" value="P-loop containing nucleoside triphosphate hydrolases"/>
    <property type="match status" value="1"/>
</dbReference>
<evidence type="ECO:0000256" key="10">
    <source>
        <dbReference type="ARBA" id="ARBA00022840"/>
    </source>
</evidence>
<dbReference type="GO" id="GO:0043531">
    <property type="term" value="F:ADP binding"/>
    <property type="evidence" value="ECO:0007669"/>
    <property type="project" value="InterPro"/>
</dbReference>
<evidence type="ECO:0000256" key="3">
    <source>
        <dbReference type="ARBA" id="ARBA00008894"/>
    </source>
</evidence>
<keyword evidence="6" id="KW-0381">Hypersensitive response</keyword>
<dbReference type="Proteomes" id="UP000594638">
    <property type="component" value="Unassembled WGS sequence"/>
</dbReference>
<evidence type="ECO:0000259" key="11">
    <source>
        <dbReference type="Pfam" id="PF00931"/>
    </source>
</evidence>
<proteinExistence type="inferred from homology"/>
<comment type="similarity">
    <text evidence="3">Belongs to the disease resistance NB-LRR family.</text>
</comment>
<dbReference type="AlphaFoldDB" id="A0A8S0TPL3"/>
<dbReference type="InterPro" id="IPR027417">
    <property type="entry name" value="P-loop_NTPase"/>
</dbReference>
<comment type="subcellular location">
    <subcellularLocation>
        <location evidence="2">Cytoplasm</location>
    </subcellularLocation>
</comment>
<keyword evidence="4" id="KW-0963">Cytoplasm</keyword>
<dbReference type="Gene3D" id="3.80.10.10">
    <property type="entry name" value="Ribonuclease Inhibitor"/>
    <property type="match status" value="1"/>
</dbReference>
<reference evidence="13 14" key="1">
    <citation type="submission" date="2019-12" db="EMBL/GenBank/DDBJ databases">
        <authorList>
            <person name="Alioto T."/>
            <person name="Alioto T."/>
            <person name="Gomez Garrido J."/>
        </authorList>
    </citation>
    <scope>NUCLEOTIDE SEQUENCE [LARGE SCALE GENOMIC DNA]</scope>
</reference>
<evidence type="ECO:0000313" key="13">
    <source>
        <dbReference type="EMBL" id="CAA3007970.1"/>
    </source>
</evidence>
<dbReference type="OrthoDB" id="912409at2759"/>
<dbReference type="Gene3D" id="3.40.50.300">
    <property type="entry name" value="P-loop containing nucleotide triphosphate hydrolases"/>
    <property type="match status" value="1"/>
</dbReference>
<sequence length="1062" mass="123385">MAPSTNNLRKLLENRFKKERLEKFDGQGQLVLIITQFMMKMSHEEIASLKGLDVLAGRCLGSSCHSEEFRNFSQRFRSFMTELEVFFRVQNSTRTPINRNELVAVFIDLFLEILEEILRLKPNFILRVKESINTLKMGLKFLITFLGDTPSQPTECHTTENVLTDIEVVANSVGDFLYTFFFKRDFISVTDMDQNLSQLLETLRLVTEKIIAHCNTIPQTLPSCKTQNTEVVSLFLVDSSLDDLENVMNHNDSEKVQIQQIHHQLKGLRSLLAGMGVKRCSKLEEFFIQIRDIAYEVKYVVSSFSPVQYLTMRLPQVIEKIELIKIQLQEMENKHDAGMLKDEEYPRHQMLLQTQTPDIGDIVGLKDEVTKIKEQLLEGTERLQFISIFGMAGLGKTTLVKKLYDDPSIVHYFDKRAWCVVSQNYQIRNILIDILTSMDVLNEEARMDAAENTLREVLHKCLIHRRYIIVIDDIWNVDALNEIKACIPDKAEGSKILFTTRDKNVAFEASSSYAVVNALKRLTDEECWVLLQRKVFQENSCPENLIVAGKKIARKCDRLPLAVVVIAAVLTNMEKKPKLWEDVAKRISSYTAKESKKYINILEHSYNSLPMHLKPCFLYFGTFEEEREIEVRKLISLWTAEGFIEKAEMKSTESVAQEYLEHLINRSLVQVAQRRPDGEIKTCRIHDLFRDMCLRIAEERKFMKVIQNRLSIYEQYQRLSIRSHSIPSFSRPFGLHFRSLLGHLPDPSKFIFGNLKLLKVLDLSSMDSIFYNSTEHLVLLRFLAVTSIPPSIERFENLEFLFVGNSETVEIPENLFNMVMLRHAYFNGGAQFSKSWRQRAANGETFPESSLQRISSISIDDENDEKILRYSPNLRKLKCKFAVFFDSSENNYRYPILNFLGQLESLNIFFCRSYLIDDLNPDLTNLPSNLRRLTLSNFNLSLEQMKIIGNLLELEVLKLRDGTIEEERWDTSEGEFKKLKFLELVEVQIEHWNTSYDPFPKLERLVLRSCRFLEIPSDLENRLSLRKIEVHGCKKSIEDSAWNIKEVQKDYSNDVEVNIYPS</sequence>
<dbReference type="GO" id="GO:0009626">
    <property type="term" value="P:plant-type hypersensitive response"/>
    <property type="evidence" value="ECO:0007669"/>
    <property type="project" value="UniProtKB-KW"/>
</dbReference>
<keyword evidence="7" id="KW-0677">Repeat</keyword>